<reference evidence="4" key="2">
    <citation type="submission" date="2010-04" db="EMBL/GenBank/DDBJ databases">
        <title>Genome sequence of Salinibacter ruber M8.</title>
        <authorList>
            <consortium name="Genoscope"/>
        </authorList>
    </citation>
    <scope>NUCLEOTIDE SEQUENCE [LARGE SCALE GENOMIC DNA]</scope>
    <source>
        <strain evidence="4">M8</strain>
    </source>
</reference>
<keyword evidence="2" id="KW-0812">Transmembrane</keyword>
<protein>
    <submittedName>
        <fullName evidence="3">Uncharacterized protein</fullName>
    </submittedName>
</protein>
<feature type="transmembrane region" description="Helical" evidence="2">
    <location>
        <begin position="132"/>
        <end position="151"/>
    </location>
</feature>
<feature type="region of interest" description="Disordered" evidence="1">
    <location>
        <begin position="231"/>
        <end position="255"/>
    </location>
</feature>
<feature type="compositionally biased region" description="Polar residues" evidence="1">
    <location>
        <begin position="73"/>
        <end position="86"/>
    </location>
</feature>
<accession>D5H4V6</accession>
<feature type="region of interest" description="Disordered" evidence="1">
    <location>
        <begin position="26"/>
        <end position="91"/>
    </location>
</feature>
<dbReference type="KEGG" id="srm:SRM_00140"/>
<dbReference type="AlphaFoldDB" id="D5H4V6"/>
<evidence type="ECO:0000256" key="2">
    <source>
        <dbReference type="SAM" id="Phobius"/>
    </source>
</evidence>
<feature type="compositionally biased region" description="Basic residues" evidence="1">
    <location>
        <begin position="47"/>
        <end position="67"/>
    </location>
</feature>
<organism evidence="3 4">
    <name type="scientific">Salinibacter ruber (strain M8)</name>
    <dbReference type="NCBI Taxonomy" id="761659"/>
    <lineage>
        <taxon>Bacteria</taxon>
        <taxon>Pseudomonadati</taxon>
        <taxon>Rhodothermota</taxon>
        <taxon>Rhodothermia</taxon>
        <taxon>Rhodothermales</taxon>
        <taxon>Salinibacteraceae</taxon>
        <taxon>Salinibacter</taxon>
    </lineage>
</organism>
<proteinExistence type="predicted"/>
<dbReference type="HOGENOM" id="CLU_1089457_0_0_10"/>
<keyword evidence="2" id="KW-0472">Membrane</keyword>
<feature type="compositionally biased region" description="Basic and acidic residues" evidence="1">
    <location>
        <begin position="235"/>
        <end position="244"/>
    </location>
</feature>
<name>D5H4V6_SALRM</name>
<dbReference type="EMBL" id="FP565814">
    <property type="protein sequence ID" value="CBH23061.1"/>
    <property type="molecule type" value="Genomic_DNA"/>
</dbReference>
<feature type="transmembrane region" description="Helical" evidence="2">
    <location>
        <begin position="102"/>
        <end position="120"/>
    </location>
</feature>
<reference evidence="3 4" key="1">
    <citation type="journal article" date="2010" name="ISME J.">
        <title>Fine-scale evolution: genomic, phenotypic and ecological differentiation in two coexisting Salinibacter ruber strains.</title>
        <authorList>
            <person name="Pena A."/>
            <person name="Teeling H."/>
            <person name="Huerta-Cepas J."/>
            <person name="Santos F."/>
            <person name="Yarza P."/>
            <person name="Brito-Echeverria J."/>
            <person name="Lucio M."/>
            <person name="Schmitt-Kopplin P."/>
            <person name="Meseguer I."/>
            <person name="Schenowitz C."/>
            <person name="Dossat C."/>
            <person name="Barbe V."/>
            <person name="Dopazo J."/>
            <person name="Rossello-Mora R."/>
            <person name="Schuler M."/>
            <person name="Glockner F.O."/>
            <person name="Amann R."/>
            <person name="Gabaldon T."/>
            <person name="Anton J."/>
        </authorList>
    </citation>
    <scope>NUCLEOTIDE SEQUENCE [LARGE SCALE GENOMIC DNA]</scope>
    <source>
        <strain evidence="3 4">M8</strain>
    </source>
</reference>
<dbReference type="Proteomes" id="UP000000933">
    <property type="component" value="Chromosome"/>
</dbReference>
<evidence type="ECO:0000313" key="4">
    <source>
        <dbReference type="Proteomes" id="UP000000933"/>
    </source>
</evidence>
<evidence type="ECO:0000256" key="1">
    <source>
        <dbReference type="SAM" id="MobiDB-lite"/>
    </source>
</evidence>
<evidence type="ECO:0000313" key="3">
    <source>
        <dbReference type="EMBL" id="CBH23061.1"/>
    </source>
</evidence>
<gene>
    <name evidence="3" type="ordered locus">SRM_00140</name>
</gene>
<keyword evidence="2" id="KW-1133">Transmembrane helix</keyword>
<sequence length="255" mass="28036">MGPGGSRPYVDRCVCRSRRLLPLWARHPSKRRRGRGATSSAGAREQGRRRRGGRPLCRTHRSARARPRGVAGRSNNSTGPTKTASRAMSADEMPATYRTSRLQRGLSVLSVGALLLLAVLEATDEGPLLELSLVNVLLTGATLLAAAGYGLRATVRVSETAVRKTRPLWTDNVLRFEDIQRLHLPVTTEALWLYTEPNGSPDLSIEAQSFERFGSLARRVLRRLPQHTEIQDPAGRVEHYRRGGDAAGENQTDDG</sequence>